<dbReference type="Proteomes" id="UP001292913">
    <property type="component" value="Unassembled WGS sequence"/>
</dbReference>
<comment type="caution">
    <text evidence="1">The sequence shown here is derived from an EMBL/GenBank/DDBJ whole genome shotgun (WGS) entry which is preliminary data.</text>
</comment>
<organism evidence="1 2">
    <name type="scientific">Bacteroides vicugnae</name>
    <dbReference type="NCBI Taxonomy" id="3037989"/>
    <lineage>
        <taxon>Bacteria</taxon>
        <taxon>Pseudomonadati</taxon>
        <taxon>Bacteroidota</taxon>
        <taxon>Bacteroidia</taxon>
        <taxon>Bacteroidales</taxon>
        <taxon>Bacteroidaceae</taxon>
        <taxon>Bacteroides</taxon>
    </lineage>
</organism>
<keyword evidence="2" id="KW-1185">Reference proteome</keyword>
<dbReference type="EMBL" id="JARZAK010000001">
    <property type="protein sequence ID" value="MDY7256528.1"/>
    <property type="molecule type" value="Genomic_DNA"/>
</dbReference>
<accession>A0ABU5HK08</accession>
<evidence type="ECO:0000313" key="1">
    <source>
        <dbReference type="EMBL" id="MDY7256528.1"/>
    </source>
</evidence>
<proteinExistence type="predicted"/>
<evidence type="ECO:0000313" key="2">
    <source>
        <dbReference type="Proteomes" id="UP001292913"/>
    </source>
</evidence>
<sequence>MKEKALKASPKGRNDFRDSNQLNYCVVKVTDDNIVKMNRVSLFFSGRRIKTNLSLLIGSEIYLILGGGVRVIRNRENVNTNWFETDWNILLNDIETLSYEKN</sequence>
<dbReference type="RefSeq" id="WP_259022964.1">
    <property type="nucleotide sequence ID" value="NZ_JARZAK010000001.1"/>
</dbReference>
<protein>
    <submittedName>
        <fullName evidence="1">Uncharacterized protein</fullName>
    </submittedName>
</protein>
<name>A0ABU5HK08_9BACE</name>
<reference evidence="1 2" key="1">
    <citation type="submission" date="2023-04" db="EMBL/GenBank/DDBJ databases">
        <title>Bacteroides pacosi sp. nov., isolated from the fecal material of an alpaca.</title>
        <authorList>
            <person name="Miller S."/>
            <person name="Hendry M."/>
            <person name="King J."/>
            <person name="Sankaranarayanan K."/>
            <person name="Lawson P.A."/>
        </authorList>
    </citation>
    <scope>NUCLEOTIDE SEQUENCE [LARGE SCALE GENOMIC DNA]</scope>
    <source>
        <strain evidence="1 2">A2-P53</strain>
    </source>
</reference>
<gene>
    <name evidence="1" type="ORF">QHG74_02175</name>
</gene>